<evidence type="ECO:0000256" key="2">
    <source>
        <dbReference type="SAM" id="SignalP"/>
    </source>
</evidence>
<keyword evidence="4" id="KW-0378">Hydrolase</keyword>
<organism evidence="4 5">
    <name type="scientific">Gimesia fumaroli</name>
    <dbReference type="NCBI Taxonomy" id="2527976"/>
    <lineage>
        <taxon>Bacteria</taxon>
        <taxon>Pseudomonadati</taxon>
        <taxon>Planctomycetota</taxon>
        <taxon>Planctomycetia</taxon>
        <taxon>Planctomycetales</taxon>
        <taxon>Planctomycetaceae</taxon>
        <taxon>Gimesia</taxon>
    </lineage>
</organism>
<evidence type="ECO:0000313" key="4">
    <source>
        <dbReference type="EMBL" id="QDV53298.1"/>
    </source>
</evidence>
<keyword evidence="2" id="KW-0732">Signal</keyword>
<dbReference type="Proteomes" id="UP000318313">
    <property type="component" value="Chromosome"/>
</dbReference>
<feature type="domain" description="Sulfatase N-terminal" evidence="3">
    <location>
        <begin position="27"/>
        <end position="357"/>
    </location>
</feature>
<dbReference type="Pfam" id="PF00884">
    <property type="entry name" value="Sulfatase"/>
    <property type="match status" value="1"/>
</dbReference>
<dbReference type="InterPro" id="IPR050738">
    <property type="entry name" value="Sulfatase"/>
</dbReference>
<comment type="similarity">
    <text evidence="1">Belongs to the sulfatase family.</text>
</comment>
<dbReference type="Gene3D" id="3.30.1120.10">
    <property type="match status" value="1"/>
</dbReference>
<dbReference type="KEGG" id="gfm:Enr17x_53720"/>
<dbReference type="InterPro" id="IPR000917">
    <property type="entry name" value="Sulfatase_N"/>
</dbReference>
<name>A0A518IJN3_9PLAN</name>
<dbReference type="GO" id="GO:0047753">
    <property type="term" value="F:choline-sulfatase activity"/>
    <property type="evidence" value="ECO:0007669"/>
    <property type="project" value="UniProtKB-EC"/>
</dbReference>
<evidence type="ECO:0000259" key="3">
    <source>
        <dbReference type="Pfam" id="PF00884"/>
    </source>
</evidence>
<dbReference type="OrthoDB" id="9783154at2"/>
<protein>
    <submittedName>
        <fullName evidence="4">Choline-sulfatase</fullName>
        <ecNumber evidence="4">3.1.6.6</ecNumber>
    </submittedName>
</protein>
<dbReference type="RefSeq" id="WP_145312719.1">
    <property type="nucleotide sequence ID" value="NZ_CP037452.1"/>
</dbReference>
<dbReference type="GO" id="GO:0004065">
    <property type="term" value="F:arylsulfatase activity"/>
    <property type="evidence" value="ECO:0007669"/>
    <property type="project" value="TreeGrafter"/>
</dbReference>
<evidence type="ECO:0000313" key="5">
    <source>
        <dbReference type="Proteomes" id="UP000318313"/>
    </source>
</evidence>
<dbReference type="InterPro" id="IPR017850">
    <property type="entry name" value="Alkaline_phosphatase_core_sf"/>
</dbReference>
<sequence length="483" mass="53902" precursor="true">MRVIPVKHLFFLFLIFLAQPLSATEHPNIVLVFIDDMGWGDFSCFGNTKASTPHIDSLAKEGIRFEQFYVNSPICSPSRVAISTGQYPHRHRISSYLASRKKNQTRGIANWLDPTAPMLARFLKQAGYATAHCGKWHMGGQRDVNDAPAITTYGFDVSLTNFEGMGAKLLPLTEVPLKTGGVKKGRIWQDATRLGEPVEWMLRSMITGGFADKAVAFIDQSQMNQRPFYINVWPDDVHTPLFPSVGNWADSQRGLYLSVLEEMDQQLSRLFDRIRKDDLLRNNTLILVCSDNGPEKNAGSAGPFRGLKATLFEGGIRSPLIVWGPGFIAPPQRGTINKTSVFAAIDLVPSLLDLAGVSAPKAVHFDGEDLAKTLIGKSHQSRSAPLFFRRPPDRKEFRHLKNLPDLAVREGKWKLLCDYDGKRPQLYDLQTDPGEAINLAGQNPELTRRLIKEILAWNATMPADAGNPNFKLTHKNAEQKQTK</sequence>
<evidence type="ECO:0000256" key="1">
    <source>
        <dbReference type="ARBA" id="ARBA00008779"/>
    </source>
</evidence>
<reference evidence="4 5" key="1">
    <citation type="submission" date="2019-03" db="EMBL/GenBank/DDBJ databases">
        <title>Deep-cultivation of Planctomycetes and their phenomic and genomic characterization uncovers novel biology.</title>
        <authorList>
            <person name="Wiegand S."/>
            <person name="Jogler M."/>
            <person name="Boedeker C."/>
            <person name="Pinto D."/>
            <person name="Vollmers J."/>
            <person name="Rivas-Marin E."/>
            <person name="Kohn T."/>
            <person name="Peeters S.H."/>
            <person name="Heuer A."/>
            <person name="Rast P."/>
            <person name="Oberbeckmann S."/>
            <person name="Bunk B."/>
            <person name="Jeske O."/>
            <person name="Meyerdierks A."/>
            <person name="Storesund J.E."/>
            <person name="Kallscheuer N."/>
            <person name="Luecker S."/>
            <person name="Lage O.M."/>
            <person name="Pohl T."/>
            <person name="Merkel B.J."/>
            <person name="Hornburger P."/>
            <person name="Mueller R.-W."/>
            <person name="Bruemmer F."/>
            <person name="Labrenz M."/>
            <person name="Spormann A.M."/>
            <person name="Op den Camp H."/>
            <person name="Overmann J."/>
            <person name="Amann R."/>
            <person name="Jetten M.S.M."/>
            <person name="Mascher T."/>
            <person name="Medema M.H."/>
            <person name="Devos D.P."/>
            <person name="Kaster A.-K."/>
            <person name="Ovreas L."/>
            <person name="Rohde M."/>
            <person name="Galperin M.Y."/>
            <person name="Jogler C."/>
        </authorList>
    </citation>
    <scope>NUCLEOTIDE SEQUENCE [LARGE SCALE GENOMIC DNA]</scope>
    <source>
        <strain evidence="4 5">Enr17</strain>
    </source>
</reference>
<dbReference type="SUPFAM" id="SSF53649">
    <property type="entry name" value="Alkaline phosphatase-like"/>
    <property type="match status" value="1"/>
</dbReference>
<keyword evidence="5" id="KW-1185">Reference proteome</keyword>
<feature type="chain" id="PRO_5021867002" evidence="2">
    <location>
        <begin position="24"/>
        <end position="483"/>
    </location>
</feature>
<feature type="signal peptide" evidence="2">
    <location>
        <begin position="1"/>
        <end position="23"/>
    </location>
</feature>
<dbReference type="Gene3D" id="3.40.720.10">
    <property type="entry name" value="Alkaline Phosphatase, subunit A"/>
    <property type="match status" value="1"/>
</dbReference>
<dbReference type="EC" id="3.1.6.6" evidence="4"/>
<gene>
    <name evidence="4" type="primary">betC_13</name>
    <name evidence="4" type="ORF">Enr17x_53720</name>
</gene>
<dbReference type="EMBL" id="CP037452">
    <property type="protein sequence ID" value="QDV53298.1"/>
    <property type="molecule type" value="Genomic_DNA"/>
</dbReference>
<dbReference type="PANTHER" id="PTHR42693">
    <property type="entry name" value="ARYLSULFATASE FAMILY MEMBER"/>
    <property type="match status" value="1"/>
</dbReference>
<dbReference type="PANTHER" id="PTHR42693:SF33">
    <property type="entry name" value="ARYLSULFATASE"/>
    <property type="match status" value="1"/>
</dbReference>
<accession>A0A518IJN3</accession>
<dbReference type="AlphaFoldDB" id="A0A518IJN3"/>
<proteinExistence type="inferred from homology"/>